<proteinExistence type="predicted"/>
<dbReference type="Pfam" id="PF00355">
    <property type="entry name" value="Rieske"/>
    <property type="match status" value="1"/>
</dbReference>
<evidence type="ECO:0000256" key="3">
    <source>
        <dbReference type="ARBA" id="ARBA00023004"/>
    </source>
</evidence>
<dbReference type="InterPro" id="IPR036922">
    <property type="entry name" value="Rieske_2Fe-2S_sf"/>
</dbReference>
<reference evidence="9" key="1">
    <citation type="journal article" date="2019" name="Int. J. Syst. Evol. Microbiol.">
        <title>The Global Catalogue of Microorganisms (GCM) 10K type strain sequencing project: providing services to taxonomists for standard genome sequencing and annotation.</title>
        <authorList>
            <consortium name="The Broad Institute Genomics Platform"/>
            <consortium name="The Broad Institute Genome Sequencing Center for Infectious Disease"/>
            <person name="Wu L."/>
            <person name="Ma J."/>
        </authorList>
    </citation>
    <scope>NUCLEOTIDE SEQUENCE [LARGE SCALE GENOMIC DNA]</scope>
    <source>
        <strain evidence="9">JCM 18055</strain>
    </source>
</reference>
<keyword evidence="9" id="KW-1185">Reference proteome</keyword>
<keyword evidence="5" id="KW-1015">Disulfide bond</keyword>
<feature type="compositionally biased region" description="Low complexity" evidence="6">
    <location>
        <begin position="52"/>
        <end position="64"/>
    </location>
</feature>
<evidence type="ECO:0000256" key="4">
    <source>
        <dbReference type="ARBA" id="ARBA00023014"/>
    </source>
</evidence>
<dbReference type="SUPFAM" id="SSF50022">
    <property type="entry name" value="ISP domain"/>
    <property type="match status" value="1"/>
</dbReference>
<dbReference type="PROSITE" id="PS51296">
    <property type="entry name" value="RIESKE"/>
    <property type="match status" value="1"/>
</dbReference>
<sequence length="153" mass="14948">MSSDIPPDATRRALVTGLCGAVGAAVVPACGGSRGSDPGPAASPVPGPAPPTAAGGTPPALATTSDIPVGGGRVFPEDLVVVTQPTVGDLRAFDAICTHDGCMLTTVSDATIGCPCHGGRFAITDGTVVSGPAKRALTPRPISVRDGSIVLNP</sequence>
<organism evidence="8 9">
    <name type="scientific">Pseudonocardia yuanmonensis</name>
    <dbReference type="NCBI Taxonomy" id="1095914"/>
    <lineage>
        <taxon>Bacteria</taxon>
        <taxon>Bacillati</taxon>
        <taxon>Actinomycetota</taxon>
        <taxon>Actinomycetes</taxon>
        <taxon>Pseudonocardiales</taxon>
        <taxon>Pseudonocardiaceae</taxon>
        <taxon>Pseudonocardia</taxon>
    </lineage>
</organism>
<keyword evidence="4" id="KW-0411">Iron-sulfur</keyword>
<evidence type="ECO:0000256" key="5">
    <source>
        <dbReference type="ARBA" id="ARBA00023157"/>
    </source>
</evidence>
<dbReference type="PRINTS" id="PR00162">
    <property type="entry name" value="RIESKE"/>
</dbReference>
<evidence type="ECO:0000259" key="7">
    <source>
        <dbReference type="PROSITE" id="PS51296"/>
    </source>
</evidence>
<keyword evidence="1" id="KW-0001">2Fe-2S</keyword>
<evidence type="ECO:0000256" key="6">
    <source>
        <dbReference type="SAM" id="MobiDB-lite"/>
    </source>
</evidence>
<name>A0ABP8WXH4_9PSEU</name>
<accession>A0ABP8WXH4</accession>
<dbReference type="Proteomes" id="UP001500325">
    <property type="component" value="Unassembled WGS sequence"/>
</dbReference>
<feature type="compositionally biased region" description="Pro residues" evidence="6">
    <location>
        <begin position="41"/>
        <end position="51"/>
    </location>
</feature>
<keyword evidence="2" id="KW-0479">Metal-binding</keyword>
<evidence type="ECO:0000256" key="2">
    <source>
        <dbReference type="ARBA" id="ARBA00022723"/>
    </source>
</evidence>
<protein>
    <recommendedName>
        <fullName evidence="7">Rieske domain-containing protein</fullName>
    </recommendedName>
</protein>
<feature type="domain" description="Rieske" evidence="7">
    <location>
        <begin position="59"/>
        <end position="151"/>
    </location>
</feature>
<keyword evidence="3" id="KW-0408">Iron</keyword>
<gene>
    <name evidence="8" type="ORF">GCM10023215_36480</name>
</gene>
<dbReference type="CDD" id="cd03467">
    <property type="entry name" value="Rieske"/>
    <property type="match status" value="1"/>
</dbReference>
<evidence type="ECO:0000313" key="8">
    <source>
        <dbReference type="EMBL" id="GAA4695417.1"/>
    </source>
</evidence>
<dbReference type="InterPro" id="IPR017941">
    <property type="entry name" value="Rieske_2Fe-2S"/>
</dbReference>
<dbReference type="InterPro" id="IPR005805">
    <property type="entry name" value="Rieske_Fe-S_prot_C"/>
</dbReference>
<comment type="caution">
    <text evidence="8">The sequence shown here is derived from an EMBL/GenBank/DDBJ whole genome shotgun (WGS) entry which is preliminary data.</text>
</comment>
<feature type="region of interest" description="Disordered" evidence="6">
    <location>
        <begin position="32"/>
        <end position="68"/>
    </location>
</feature>
<dbReference type="Gene3D" id="2.102.10.10">
    <property type="entry name" value="Rieske [2Fe-2S] iron-sulphur domain"/>
    <property type="match status" value="1"/>
</dbReference>
<evidence type="ECO:0000313" key="9">
    <source>
        <dbReference type="Proteomes" id="UP001500325"/>
    </source>
</evidence>
<dbReference type="EMBL" id="BAABIC010000012">
    <property type="protein sequence ID" value="GAA4695417.1"/>
    <property type="molecule type" value="Genomic_DNA"/>
</dbReference>
<evidence type="ECO:0000256" key="1">
    <source>
        <dbReference type="ARBA" id="ARBA00022714"/>
    </source>
</evidence>